<protein>
    <submittedName>
        <fullName evidence="8">Polysulfide reductase NrfD</fullName>
    </submittedName>
</protein>
<dbReference type="RefSeq" id="WP_338179464.1">
    <property type="nucleotide sequence ID" value="NZ_JAEKNQ010000036.1"/>
</dbReference>
<gene>
    <name evidence="8" type="primary">nrfD</name>
    <name evidence="8" type="ORF">JF888_09665</name>
</gene>
<evidence type="ECO:0000313" key="9">
    <source>
        <dbReference type="Proteomes" id="UP000620075"/>
    </source>
</evidence>
<dbReference type="AlphaFoldDB" id="A0A934NDR3"/>
<comment type="similarity">
    <text evidence="2">Belongs to the NrfD family.</text>
</comment>
<keyword evidence="5 7" id="KW-1133">Transmembrane helix</keyword>
<reference evidence="8 9" key="1">
    <citation type="submission" date="2020-10" db="EMBL/GenBank/DDBJ databases">
        <title>Ca. Dormibacterota MAGs.</title>
        <authorList>
            <person name="Montgomery K."/>
        </authorList>
    </citation>
    <scope>NUCLEOTIDE SEQUENCE [LARGE SCALE GENOMIC DNA]</scope>
    <source>
        <strain evidence="8">SC8811_S16_3</strain>
    </source>
</reference>
<keyword evidence="6 7" id="KW-0472">Membrane</keyword>
<evidence type="ECO:0000313" key="8">
    <source>
        <dbReference type="EMBL" id="MBJ7603438.1"/>
    </source>
</evidence>
<dbReference type="PANTHER" id="PTHR34856:SF2">
    <property type="entry name" value="PROTEIN NRFD"/>
    <property type="match status" value="1"/>
</dbReference>
<feature type="transmembrane region" description="Helical" evidence="7">
    <location>
        <begin position="132"/>
        <end position="150"/>
    </location>
</feature>
<evidence type="ECO:0000256" key="2">
    <source>
        <dbReference type="ARBA" id="ARBA00008929"/>
    </source>
</evidence>
<dbReference type="GO" id="GO:0005886">
    <property type="term" value="C:plasma membrane"/>
    <property type="evidence" value="ECO:0007669"/>
    <property type="project" value="UniProtKB-SubCell"/>
</dbReference>
<feature type="transmembrane region" description="Helical" evidence="7">
    <location>
        <begin position="26"/>
        <end position="46"/>
    </location>
</feature>
<accession>A0A934NDR3</accession>
<dbReference type="InterPro" id="IPR052049">
    <property type="entry name" value="Electron_transfer_protein"/>
</dbReference>
<feature type="transmembrane region" description="Helical" evidence="7">
    <location>
        <begin position="58"/>
        <end position="78"/>
    </location>
</feature>
<evidence type="ECO:0000256" key="1">
    <source>
        <dbReference type="ARBA" id="ARBA00004651"/>
    </source>
</evidence>
<dbReference type="PANTHER" id="PTHR34856">
    <property type="entry name" value="PROTEIN NRFD"/>
    <property type="match status" value="1"/>
</dbReference>
<evidence type="ECO:0000256" key="5">
    <source>
        <dbReference type="ARBA" id="ARBA00022989"/>
    </source>
</evidence>
<comment type="caution">
    <text evidence="8">The sequence shown here is derived from an EMBL/GenBank/DDBJ whole genome shotgun (WGS) entry which is preliminary data.</text>
</comment>
<proteinExistence type="inferred from homology"/>
<evidence type="ECO:0000256" key="7">
    <source>
        <dbReference type="SAM" id="Phobius"/>
    </source>
</evidence>
<keyword evidence="4 7" id="KW-0812">Transmembrane</keyword>
<organism evidence="8 9">
    <name type="scientific">Candidatus Dormiibacter inghamiae</name>
    <dbReference type="NCBI Taxonomy" id="3127013"/>
    <lineage>
        <taxon>Bacteria</taxon>
        <taxon>Bacillati</taxon>
        <taxon>Candidatus Dormiibacterota</taxon>
        <taxon>Candidatus Dormibacteria</taxon>
        <taxon>Candidatus Dormibacterales</taxon>
        <taxon>Candidatus Dormibacteraceae</taxon>
        <taxon>Candidatus Dormiibacter</taxon>
    </lineage>
</organism>
<evidence type="ECO:0000256" key="4">
    <source>
        <dbReference type="ARBA" id="ARBA00022692"/>
    </source>
</evidence>
<dbReference type="Proteomes" id="UP000620075">
    <property type="component" value="Unassembled WGS sequence"/>
</dbReference>
<evidence type="ECO:0000256" key="6">
    <source>
        <dbReference type="ARBA" id="ARBA00023136"/>
    </source>
</evidence>
<name>A0A934NDR3_9BACT</name>
<dbReference type="EMBL" id="JAEKNQ010000036">
    <property type="protein sequence ID" value="MBJ7603438.1"/>
    <property type="molecule type" value="Genomic_DNA"/>
</dbReference>
<dbReference type="Pfam" id="PF03916">
    <property type="entry name" value="NrfD"/>
    <property type="match status" value="1"/>
</dbReference>
<comment type="subcellular location">
    <subcellularLocation>
        <location evidence="1">Cell membrane</location>
        <topology evidence="1">Multi-pass membrane protein</topology>
    </subcellularLocation>
</comment>
<keyword evidence="3" id="KW-1003">Cell membrane</keyword>
<feature type="transmembrane region" description="Helical" evidence="7">
    <location>
        <begin position="98"/>
        <end position="120"/>
    </location>
</feature>
<evidence type="ECO:0000256" key="3">
    <source>
        <dbReference type="ARBA" id="ARBA00022475"/>
    </source>
</evidence>
<dbReference type="InterPro" id="IPR005614">
    <property type="entry name" value="NrfD-like"/>
</dbReference>
<feature type="transmembrane region" description="Helical" evidence="7">
    <location>
        <begin position="162"/>
        <end position="182"/>
    </location>
</feature>
<sequence>MTAQTTAEPGYYGRPVLKEPVWKPEVAVYFWLGGLAGISAVLGFTARLSGNDRLARRAWFIAFGALLPCPPLLIADLGRPERFYNMLRVLKPTSPMSMGTWVLTGFGGVTAVAAAGELLGGVFATLGRVAEGAAALLGLPLATYTAVLLADTSVPVWHHARHHLPFVFAGSATASAGAAAAILTPSQHSRPARLAATFGALLELGASFAMERRLGPDARHYHEGAAAGPAQAARALTGAGAALMTLGGRRPLAIAAGVLLLAGSLAERFAVLRAGPSSARATADGGTVRG</sequence>
<dbReference type="Gene3D" id="1.20.1630.10">
    <property type="entry name" value="Formate dehydrogenase/DMSO reductase domain"/>
    <property type="match status" value="1"/>
</dbReference>